<dbReference type="RefSeq" id="WP_203947829.1">
    <property type="nucleotide sequence ID" value="NZ_BOOR01000055.1"/>
</dbReference>
<evidence type="ECO:0000313" key="7">
    <source>
        <dbReference type="Proteomes" id="UP000605992"/>
    </source>
</evidence>
<evidence type="ECO:0000256" key="3">
    <source>
        <dbReference type="ARBA" id="ARBA00023163"/>
    </source>
</evidence>
<dbReference type="InterPro" id="IPR049445">
    <property type="entry name" value="TetR_SbtR-like_C"/>
</dbReference>
<dbReference type="AlphaFoldDB" id="A0A8J3XYT0"/>
<evidence type="ECO:0000259" key="5">
    <source>
        <dbReference type="PROSITE" id="PS50977"/>
    </source>
</evidence>
<dbReference type="Proteomes" id="UP000605992">
    <property type="component" value="Unassembled WGS sequence"/>
</dbReference>
<gene>
    <name evidence="6" type="ORF">Pth03_61000</name>
</gene>
<dbReference type="InterPro" id="IPR036271">
    <property type="entry name" value="Tet_transcr_reg_TetR-rel_C_sf"/>
</dbReference>
<evidence type="ECO:0000313" key="6">
    <source>
        <dbReference type="EMBL" id="GII57711.1"/>
    </source>
</evidence>
<dbReference type="PANTHER" id="PTHR30055:SF234">
    <property type="entry name" value="HTH-TYPE TRANSCRIPTIONAL REGULATOR BETI"/>
    <property type="match status" value="1"/>
</dbReference>
<name>A0A8J3XYT0_9ACTN</name>
<dbReference type="GO" id="GO:0000976">
    <property type="term" value="F:transcription cis-regulatory region binding"/>
    <property type="evidence" value="ECO:0007669"/>
    <property type="project" value="TreeGrafter"/>
</dbReference>
<feature type="DNA-binding region" description="H-T-H motif" evidence="4">
    <location>
        <begin position="35"/>
        <end position="54"/>
    </location>
</feature>
<protein>
    <submittedName>
        <fullName evidence="6">TetR family transcriptional regulator</fullName>
    </submittedName>
</protein>
<dbReference type="InterPro" id="IPR050109">
    <property type="entry name" value="HTH-type_TetR-like_transc_reg"/>
</dbReference>
<evidence type="ECO:0000256" key="2">
    <source>
        <dbReference type="ARBA" id="ARBA00023125"/>
    </source>
</evidence>
<dbReference type="PROSITE" id="PS50977">
    <property type="entry name" value="HTH_TETR_2"/>
    <property type="match status" value="1"/>
</dbReference>
<dbReference type="Pfam" id="PF00440">
    <property type="entry name" value="TetR_N"/>
    <property type="match status" value="1"/>
</dbReference>
<dbReference type="Gene3D" id="1.10.357.10">
    <property type="entry name" value="Tetracycline Repressor, domain 2"/>
    <property type="match status" value="1"/>
</dbReference>
<evidence type="ECO:0000256" key="4">
    <source>
        <dbReference type="PROSITE-ProRule" id="PRU00335"/>
    </source>
</evidence>
<proteinExistence type="predicted"/>
<feature type="domain" description="HTH tetR-type" evidence="5">
    <location>
        <begin position="14"/>
        <end position="72"/>
    </location>
</feature>
<dbReference type="InterPro" id="IPR009057">
    <property type="entry name" value="Homeodomain-like_sf"/>
</dbReference>
<organism evidence="6 7">
    <name type="scientific">Planotetraspora thailandica</name>
    <dbReference type="NCBI Taxonomy" id="487172"/>
    <lineage>
        <taxon>Bacteria</taxon>
        <taxon>Bacillati</taxon>
        <taxon>Actinomycetota</taxon>
        <taxon>Actinomycetes</taxon>
        <taxon>Streptosporangiales</taxon>
        <taxon>Streptosporangiaceae</taxon>
        <taxon>Planotetraspora</taxon>
    </lineage>
</organism>
<keyword evidence="1" id="KW-0805">Transcription regulation</keyword>
<sequence length="194" mass="21214">MAEQRNEPVRADARENRARIIEVARDAFTASSDASLNSIAKKAGVGPGTLYRHFPTREALMLAVYHHEVERLAEYAPELLAGHPPLEALRLWCDRLAYYGRIKHGMSDMLHALTDERLAGEVYDLVIGALTLLLRACERDGVIRGGVDPDDVLLMLGFLWRVSPGEEGEARAARLLDLVVDGLRAGAQAASSGS</sequence>
<dbReference type="PANTHER" id="PTHR30055">
    <property type="entry name" value="HTH-TYPE TRANSCRIPTIONAL REGULATOR RUTR"/>
    <property type="match status" value="1"/>
</dbReference>
<comment type="caution">
    <text evidence="6">The sequence shown here is derived from an EMBL/GenBank/DDBJ whole genome shotgun (WGS) entry which is preliminary data.</text>
</comment>
<dbReference type="EMBL" id="BOOR01000055">
    <property type="protein sequence ID" value="GII57711.1"/>
    <property type="molecule type" value="Genomic_DNA"/>
</dbReference>
<keyword evidence="2 4" id="KW-0238">DNA-binding</keyword>
<dbReference type="SUPFAM" id="SSF48498">
    <property type="entry name" value="Tetracyclin repressor-like, C-terminal domain"/>
    <property type="match status" value="1"/>
</dbReference>
<keyword evidence="7" id="KW-1185">Reference proteome</keyword>
<dbReference type="InterPro" id="IPR001647">
    <property type="entry name" value="HTH_TetR"/>
</dbReference>
<keyword evidence="3" id="KW-0804">Transcription</keyword>
<dbReference type="Pfam" id="PF21597">
    <property type="entry name" value="TetR_C_43"/>
    <property type="match status" value="1"/>
</dbReference>
<evidence type="ECO:0000256" key="1">
    <source>
        <dbReference type="ARBA" id="ARBA00023015"/>
    </source>
</evidence>
<dbReference type="SUPFAM" id="SSF46689">
    <property type="entry name" value="Homeodomain-like"/>
    <property type="match status" value="1"/>
</dbReference>
<reference evidence="6" key="1">
    <citation type="submission" date="2021-01" db="EMBL/GenBank/DDBJ databases">
        <title>Whole genome shotgun sequence of Planotetraspora thailandica NBRC 104271.</title>
        <authorList>
            <person name="Komaki H."/>
            <person name="Tamura T."/>
        </authorList>
    </citation>
    <scope>NUCLEOTIDE SEQUENCE</scope>
    <source>
        <strain evidence="6">NBRC 104271</strain>
    </source>
</reference>
<dbReference type="GO" id="GO:0003700">
    <property type="term" value="F:DNA-binding transcription factor activity"/>
    <property type="evidence" value="ECO:0007669"/>
    <property type="project" value="TreeGrafter"/>
</dbReference>
<accession>A0A8J3XYT0</accession>